<dbReference type="Proteomes" id="UP000286681">
    <property type="component" value="Unassembled WGS sequence"/>
</dbReference>
<gene>
    <name evidence="1" type="ORF">BRX40_14705</name>
    <name evidence="2" type="ORF">CA257_12610</name>
</gene>
<evidence type="ECO:0000313" key="1">
    <source>
        <dbReference type="EMBL" id="APR55061.1"/>
    </source>
</evidence>
<evidence type="ECO:0000313" key="4">
    <source>
        <dbReference type="Proteomes" id="UP000286681"/>
    </source>
</evidence>
<protein>
    <submittedName>
        <fullName evidence="1">DUF1579 domain-containing protein</fullName>
    </submittedName>
</protein>
<dbReference type="STRING" id="93064.BRX40_14705"/>
<dbReference type="EMBL" id="CP018820">
    <property type="protein sequence ID" value="APR55061.1"/>
    <property type="molecule type" value="Genomic_DNA"/>
</dbReference>
<sequence length="163" mass="18386">MLPQGDAARAPDDWGFLAGRWTVRHRKLRKRLIGSREWDEFSGTFVNWPTLGGNGNVGDNLMNAPGGAFRGVGFRAWDPATREWLSWWLDGRDPGKIGTPLRGRFVDGVGTYFSDDEHEGRPVRARVTWSRITGTTARWKQAFSADGGDSWEVNWVSDFTRMA</sequence>
<organism evidence="1 3">
    <name type="scientific">Sphingomonas koreensis</name>
    <dbReference type="NCBI Taxonomy" id="93064"/>
    <lineage>
        <taxon>Bacteria</taxon>
        <taxon>Pseudomonadati</taxon>
        <taxon>Pseudomonadota</taxon>
        <taxon>Alphaproteobacteria</taxon>
        <taxon>Sphingomonadales</taxon>
        <taxon>Sphingomonadaceae</taxon>
        <taxon>Sphingomonas</taxon>
    </lineage>
</organism>
<evidence type="ECO:0000313" key="2">
    <source>
        <dbReference type="EMBL" id="RSV02757.1"/>
    </source>
</evidence>
<keyword evidence="3" id="KW-1185">Reference proteome</keyword>
<reference evidence="2 4" key="3">
    <citation type="submission" date="2018-07" db="EMBL/GenBank/DDBJ databases">
        <title>Genomic and Epidemiologic Investigation of an Indolent Hospital Outbreak.</title>
        <authorList>
            <person name="Johnson R.C."/>
            <person name="Deming C."/>
            <person name="Conlan S."/>
            <person name="Zellmer C.J."/>
            <person name="Michelin A.V."/>
            <person name="Lee-Lin S."/>
            <person name="Thomas P.J."/>
            <person name="Park M."/>
            <person name="Weingarten R.A."/>
            <person name="Less J."/>
            <person name="Dekker J.P."/>
            <person name="Frank K.M."/>
            <person name="Musser K.A."/>
            <person name="Mcquiston J.R."/>
            <person name="Henderson D.K."/>
            <person name="Lau A.F."/>
            <person name="Palmore T.N."/>
            <person name="Segre J.A."/>
        </authorList>
    </citation>
    <scope>NUCLEOTIDE SEQUENCE [LARGE SCALE GENOMIC DNA]</scope>
    <source>
        <strain evidence="2 4">SK-NIH.Env10_0317</strain>
    </source>
</reference>
<reference evidence="3" key="2">
    <citation type="submission" date="2016-12" db="EMBL/GenBank/DDBJ databases">
        <title>Whole genome sequencing of Sphingomonas sp. ABOJV.</title>
        <authorList>
            <person name="Conlan S."/>
            <person name="Thomas P.J."/>
            <person name="Mullikin J."/>
            <person name="Palmore T.N."/>
            <person name="Frank K.M."/>
            <person name="Segre J.A."/>
        </authorList>
    </citation>
    <scope>NUCLEOTIDE SEQUENCE [LARGE SCALE GENOMIC DNA]</scope>
    <source>
        <strain evidence="3">ABOJV</strain>
    </source>
</reference>
<reference evidence="1" key="1">
    <citation type="submission" date="2016-12" db="EMBL/GenBank/DDBJ databases">
        <title>Whole genome sequencing of Sphingomonas koreensis.</title>
        <authorList>
            <person name="Conlan S."/>
            <person name="Thomas P.J."/>
            <person name="Mullikin J."/>
            <person name="Palmore T.N."/>
            <person name="Frank K.M."/>
            <person name="Segre J.A."/>
        </authorList>
    </citation>
    <scope>NUCLEOTIDE SEQUENCE</scope>
    <source>
        <strain evidence="1">ABOJV</strain>
    </source>
</reference>
<proteinExistence type="predicted"/>
<dbReference type="EMBL" id="QQWO01000009">
    <property type="protein sequence ID" value="RSV02757.1"/>
    <property type="molecule type" value="Genomic_DNA"/>
</dbReference>
<name>A0A1L6JGK7_9SPHN</name>
<dbReference type="AlphaFoldDB" id="A0A1L6JGK7"/>
<evidence type="ECO:0000313" key="3">
    <source>
        <dbReference type="Proteomes" id="UP000185161"/>
    </source>
</evidence>
<dbReference type="OrthoDB" id="9814791at2"/>
<dbReference type="Proteomes" id="UP000185161">
    <property type="component" value="Chromosome"/>
</dbReference>
<dbReference type="KEGG" id="skr:BRX40_14705"/>
<accession>A0A1L6JGK7</accession>